<evidence type="ECO:0000256" key="2">
    <source>
        <dbReference type="ARBA" id="ARBA00006442"/>
    </source>
</evidence>
<accession>A0ABV2SE37</accession>
<feature type="domain" description="FAD/NAD(P)-binding" evidence="5">
    <location>
        <begin position="1"/>
        <end position="294"/>
    </location>
</feature>
<gene>
    <name evidence="7" type="ORF">V5J35_000668</name>
</gene>
<dbReference type="Proteomes" id="UP001549366">
    <property type="component" value="Unassembled WGS sequence"/>
</dbReference>
<evidence type="ECO:0000256" key="1">
    <source>
        <dbReference type="ARBA" id="ARBA00001974"/>
    </source>
</evidence>
<dbReference type="InterPro" id="IPR041575">
    <property type="entry name" value="Rubredoxin_C"/>
</dbReference>
<dbReference type="InterPro" id="IPR050260">
    <property type="entry name" value="FAD-bd_OxRdtase"/>
</dbReference>
<dbReference type="Gene3D" id="3.30.390.30">
    <property type="match status" value="1"/>
</dbReference>
<dbReference type="Pfam" id="PF07992">
    <property type="entry name" value="Pyr_redox_2"/>
    <property type="match status" value="1"/>
</dbReference>
<comment type="caution">
    <text evidence="7">The sequence shown here is derived from an EMBL/GenBank/DDBJ whole genome shotgun (WGS) entry which is preliminary data.</text>
</comment>
<dbReference type="InterPro" id="IPR016156">
    <property type="entry name" value="FAD/NAD-linked_Rdtase_dimer_sf"/>
</dbReference>
<dbReference type="PRINTS" id="PR00411">
    <property type="entry name" value="PNDRDTASEI"/>
</dbReference>
<dbReference type="Pfam" id="PF18267">
    <property type="entry name" value="Rubredoxin_C"/>
    <property type="match status" value="1"/>
</dbReference>
<organism evidence="7 8">
    <name type="scientific">Endozoicomonas lisbonensis</name>
    <dbReference type="NCBI Taxonomy" id="3120522"/>
    <lineage>
        <taxon>Bacteria</taxon>
        <taxon>Pseudomonadati</taxon>
        <taxon>Pseudomonadota</taxon>
        <taxon>Gammaproteobacteria</taxon>
        <taxon>Oceanospirillales</taxon>
        <taxon>Endozoicomonadaceae</taxon>
        <taxon>Endozoicomonas</taxon>
    </lineage>
</organism>
<keyword evidence="4" id="KW-0274">FAD</keyword>
<keyword evidence="7" id="KW-0560">Oxidoreductase</keyword>
<protein>
    <submittedName>
        <fullName evidence="7">Nitrite reductase (NADH) large subunit</fullName>
        <ecNumber evidence="7">1.7.1.15</ecNumber>
    </submittedName>
</protein>
<dbReference type="InterPro" id="IPR036188">
    <property type="entry name" value="FAD/NAD-bd_sf"/>
</dbReference>
<evidence type="ECO:0000313" key="7">
    <source>
        <dbReference type="EMBL" id="MET4755476.1"/>
    </source>
</evidence>
<sequence length="413" mass="45035">MKLVVVGNGMGSVRLLEHLAEGGHDHEIVVLSEESNPGYNRIQLSRLLAGSIGREAIELHSEGWYQEHGISLLSGSGYRVTDIDRELKQVETADGTRHSYDKLILATGSLSVSIPVNGSDLKGILFFRQLEDVDTMLEASRQPDASAVVIGGGLLGLECASGLVKRGMSVTVVDNSATLLGRQLDGTAGNMLRRELESRGIAFRCSARLQQFTGGRDADSKGVVRQVEIINEYDQPECLDASLVVVAAGVRPNITLMQAAGLACDRGVLVNEWMQTSDPEILAFGECVQLRNSLFGLVAPVYEQAYVVSEQLLGRQSREFVPVPIPTSLKVDGIDLFSCGEFVAAEGDEELLVDARQYGVYRKIVIRDNRIKGVLLYGDVSDGLWYQTLMTRADDVSLFRQCLIFGQRFLPAA</sequence>
<evidence type="ECO:0000259" key="5">
    <source>
        <dbReference type="Pfam" id="PF07992"/>
    </source>
</evidence>
<dbReference type="EMBL" id="JBEWTB010000002">
    <property type="protein sequence ID" value="MET4755476.1"/>
    <property type="molecule type" value="Genomic_DNA"/>
</dbReference>
<evidence type="ECO:0000256" key="3">
    <source>
        <dbReference type="ARBA" id="ARBA00022630"/>
    </source>
</evidence>
<dbReference type="SUPFAM" id="SSF51905">
    <property type="entry name" value="FAD/NAD(P)-binding domain"/>
    <property type="match status" value="2"/>
</dbReference>
<comment type="cofactor">
    <cofactor evidence="1">
        <name>FAD</name>
        <dbReference type="ChEBI" id="CHEBI:57692"/>
    </cofactor>
</comment>
<evidence type="ECO:0000259" key="6">
    <source>
        <dbReference type="Pfam" id="PF18267"/>
    </source>
</evidence>
<evidence type="ECO:0000256" key="4">
    <source>
        <dbReference type="ARBA" id="ARBA00022827"/>
    </source>
</evidence>
<dbReference type="GO" id="GO:0106316">
    <property type="term" value="F:nitrite reductase (NADH) activity"/>
    <property type="evidence" value="ECO:0007669"/>
    <property type="project" value="UniProtKB-EC"/>
</dbReference>
<dbReference type="EC" id="1.7.1.15" evidence="7"/>
<keyword evidence="8" id="KW-1185">Reference proteome</keyword>
<dbReference type="RefSeq" id="WP_354009895.1">
    <property type="nucleotide sequence ID" value="NZ_JBEWTA010000001.1"/>
</dbReference>
<feature type="domain" description="NADH-rubredoxin oxidoreductase C-terminal" evidence="6">
    <location>
        <begin position="327"/>
        <end position="392"/>
    </location>
</feature>
<dbReference type="Gene3D" id="3.50.50.60">
    <property type="entry name" value="FAD/NAD(P)-binding domain"/>
    <property type="match status" value="2"/>
</dbReference>
<dbReference type="PANTHER" id="PTHR43429">
    <property type="entry name" value="PYRIDINE NUCLEOTIDE-DISULFIDE OXIDOREDUCTASE DOMAIN-CONTAINING"/>
    <property type="match status" value="1"/>
</dbReference>
<dbReference type="PRINTS" id="PR00368">
    <property type="entry name" value="FADPNR"/>
</dbReference>
<dbReference type="InterPro" id="IPR023753">
    <property type="entry name" value="FAD/NAD-binding_dom"/>
</dbReference>
<keyword evidence="3" id="KW-0285">Flavoprotein</keyword>
<dbReference type="PANTHER" id="PTHR43429:SF3">
    <property type="entry name" value="NITRITE REDUCTASE [NAD(P)H]"/>
    <property type="match status" value="1"/>
</dbReference>
<name>A0ABV2SE37_9GAMM</name>
<proteinExistence type="inferred from homology"/>
<comment type="similarity">
    <text evidence="2">Belongs to the FAD-dependent oxidoreductase family.</text>
</comment>
<reference evidence="7 8" key="1">
    <citation type="submission" date="2024-06" db="EMBL/GenBank/DDBJ databases">
        <title>Genomic Encyclopedia of Type Strains, Phase V (KMG-V): Genome sequencing to study the core and pangenomes of soil and plant-associated prokaryotes.</title>
        <authorList>
            <person name="Whitman W."/>
        </authorList>
    </citation>
    <scope>NUCLEOTIDE SEQUENCE [LARGE SCALE GENOMIC DNA]</scope>
    <source>
        <strain evidence="7 8">NE40</strain>
    </source>
</reference>
<evidence type="ECO:0000313" key="8">
    <source>
        <dbReference type="Proteomes" id="UP001549366"/>
    </source>
</evidence>